<dbReference type="HOGENOM" id="CLU_3139769_0_0_6"/>
<comment type="caution">
    <text evidence="1">The sequence shown here is derived from an EMBL/GenBank/DDBJ whole genome shotgun (WGS) entry which is preliminary data.</text>
</comment>
<dbReference type="AlphaFoldDB" id="F3FC81"/>
<reference evidence="1 2" key="1">
    <citation type="journal article" date="2011" name="PLoS Pathog.">
        <title>Dynamic evolution of pathogenicity revealed by sequencing and comparative genomics of 19 Pseudomonas syringae isolates.</title>
        <authorList>
            <person name="Baltrus D.A."/>
            <person name="Nishimura M.T."/>
            <person name="Romanchuk A."/>
            <person name="Chang J.H."/>
            <person name="Mukhtar M.S."/>
            <person name="Cherkis K."/>
            <person name="Roach J."/>
            <person name="Grant S.R."/>
            <person name="Jones C.D."/>
            <person name="Dangl J.L."/>
        </authorList>
    </citation>
    <scope>NUCLEOTIDE SEQUENCE [LARGE SCALE GENOMIC DNA]</scope>
    <source>
        <strain evidence="2">M301072PT</strain>
    </source>
</reference>
<accession>F3FC81</accession>
<gene>
    <name evidence="1" type="ORF">PSYJA_01799</name>
</gene>
<name>F3FC81_PSESX</name>
<protein>
    <submittedName>
        <fullName evidence="1">Uncharacterized protein</fullName>
    </submittedName>
</protein>
<evidence type="ECO:0000313" key="2">
    <source>
        <dbReference type="Proteomes" id="UP000004471"/>
    </source>
</evidence>
<sequence length="49" mass="5398">MIEQVLVSGIEGLQGLILLLGLANEIKFSEGTDEQGHWRENSVQSKVCQ</sequence>
<dbReference type="EMBL" id="AEAH01000077">
    <property type="protein sequence ID" value="EGH27817.1"/>
    <property type="molecule type" value="Genomic_DNA"/>
</dbReference>
<evidence type="ECO:0000313" key="1">
    <source>
        <dbReference type="EMBL" id="EGH27817.1"/>
    </source>
</evidence>
<proteinExistence type="predicted"/>
<dbReference type="Proteomes" id="UP000004471">
    <property type="component" value="Unassembled WGS sequence"/>
</dbReference>
<dbReference type="PATRIC" id="fig|629262.5.peg.296"/>
<organism evidence="1 2">
    <name type="scientific">Pseudomonas syringae pv. japonica str. M301072</name>
    <dbReference type="NCBI Taxonomy" id="629262"/>
    <lineage>
        <taxon>Bacteria</taxon>
        <taxon>Pseudomonadati</taxon>
        <taxon>Pseudomonadota</taxon>
        <taxon>Gammaproteobacteria</taxon>
        <taxon>Pseudomonadales</taxon>
        <taxon>Pseudomonadaceae</taxon>
        <taxon>Pseudomonas</taxon>
        <taxon>Pseudomonas syringae</taxon>
    </lineage>
</organism>